<organism evidence="16 17">
    <name type="scientific">Terricaulis silvestris</name>
    <dbReference type="NCBI Taxonomy" id="2686094"/>
    <lineage>
        <taxon>Bacteria</taxon>
        <taxon>Pseudomonadati</taxon>
        <taxon>Pseudomonadota</taxon>
        <taxon>Alphaproteobacteria</taxon>
        <taxon>Caulobacterales</taxon>
        <taxon>Caulobacteraceae</taxon>
        <taxon>Terricaulis</taxon>
    </lineage>
</organism>
<keyword evidence="7" id="KW-0574">Periplasm</keyword>
<dbReference type="Proteomes" id="UP000431269">
    <property type="component" value="Chromosome"/>
</dbReference>
<dbReference type="SUPFAM" id="SSF46626">
    <property type="entry name" value="Cytochrome c"/>
    <property type="match status" value="2"/>
</dbReference>
<dbReference type="KEGG" id="tsv:DSM104635_00228"/>
<comment type="cofactor">
    <cofactor evidence="13">
        <name>heme</name>
        <dbReference type="ChEBI" id="CHEBI:30413"/>
    </cofactor>
    <text evidence="13">Binds 2 heme groups.</text>
</comment>
<gene>
    <name evidence="16" type="primary">ccp</name>
    <name evidence="16" type="ORF">DSM104635_00228</name>
</gene>
<dbReference type="InterPro" id="IPR026259">
    <property type="entry name" value="MauG/Cytc_peroxidase"/>
</dbReference>
<feature type="binding site" description="axial binding residue" evidence="14">
    <location>
        <position position="231"/>
    </location>
    <ligand>
        <name>heme c</name>
        <dbReference type="ChEBI" id="CHEBI:61717"/>
        <label>2</label>
    </ligand>
    <ligandPart>
        <name>Fe</name>
        <dbReference type="ChEBI" id="CHEBI:18248"/>
    </ligandPart>
</feature>
<evidence type="ECO:0000256" key="2">
    <source>
        <dbReference type="ARBA" id="ARBA00004856"/>
    </source>
</evidence>
<evidence type="ECO:0000256" key="12">
    <source>
        <dbReference type="ARBA" id="ARBA00073576"/>
    </source>
</evidence>
<protein>
    <recommendedName>
        <fullName evidence="12">Methylamine utilization protein MauG</fullName>
    </recommendedName>
</protein>
<comment type="PTM">
    <text evidence="13">Binds 2 heme groups per subunit.</text>
</comment>
<dbReference type="Gene3D" id="1.10.760.10">
    <property type="entry name" value="Cytochrome c-like domain"/>
    <property type="match status" value="2"/>
</dbReference>
<keyword evidence="8" id="KW-0249">Electron transport</keyword>
<evidence type="ECO:0000256" key="13">
    <source>
        <dbReference type="PIRSR" id="PIRSR000294-1"/>
    </source>
</evidence>
<evidence type="ECO:0000313" key="16">
    <source>
        <dbReference type="EMBL" id="QGZ93418.1"/>
    </source>
</evidence>
<keyword evidence="9 16" id="KW-0560">Oxidoreductase</keyword>
<evidence type="ECO:0000256" key="10">
    <source>
        <dbReference type="ARBA" id="ARBA00023004"/>
    </source>
</evidence>
<dbReference type="EMBL" id="CP047045">
    <property type="protein sequence ID" value="QGZ93418.1"/>
    <property type="molecule type" value="Genomic_DNA"/>
</dbReference>
<name>A0A6I6MJS7_9CAUL</name>
<evidence type="ECO:0000256" key="1">
    <source>
        <dbReference type="ARBA" id="ARBA00004418"/>
    </source>
</evidence>
<evidence type="ECO:0000256" key="9">
    <source>
        <dbReference type="ARBA" id="ARBA00023002"/>
    </source>
</evidence>
<comment type="subcellular location">
    <subcellularLocation>
        <location evidence="1">Periplasm</location>
    </subcellularLocation>
</comment>
<keyword evidence="17" id="KW-1185">Reference proteome</keyword>
<dbReference type="InterPro" id="IPR009056">
    <property type="entry name" value="Cyt_c-like_dom"/>
</dbReference>
<dbReference type="FunFam" id="1.10.760.10:FF:000019">
    <property type="entry name" value="Di-heme cytochrome C peroxidase"/>
    <property type="match status" value="1"/>
</dbReference>
<keyword evidence="3" id="KW-0813">Transport</keyword>
<evidence type="ECO:0000313" key="17">
    <source>
        <dbReference type="Proteomes" id="UP000431269"/>
    </source>
</evidence>
<keyword evidence="5 14" id="KW-0479">Metal-binding</keyword>
<evidence type="ECO:0000256" key="14">
    <source>
        <dbReference type="PIRSR" id="PIRSR000294-2"/>
    </source>
</evidence>
<dbReference type="InterPro" id="IPR051395">
    <property type="entry name" value="Cytochrome_c_Peroxidase/MauG"/>
</dbReference>
<keyword evidence="4 13" id="KW-0349">Heme</keyword>
<keyword evidence="6" id="KW-0732">Signal</keyword>
<dbReference type="Pfam" id="PF00034">
    <property type="entry name" value="Cytochrom_C"/>
    <property type="match status" value="1"/>
</dbReference>
<dbReference type="InterPro" id="IPR036909">
    <property type="entry name" value="Cyt_c-like_dom_sf"/>
</dbReference>
<evidence type="ECO:0000256" key="4">
    <source>
        <dbReference type="ARBA" id="ARBA00022617"/>
    </source>
</evidence>
<comment type="pathway">
    <text evidence="2">One-carbon metabolism; methylamine degradation.</text>
</comment>
<feature type="binding site" description="covalent" evidence="13">
    <location>
        <position position="227"/>
    </location>
    <ligand>
        <name>heme c</name>
        <dbReference type="ChEBI" id="CHEBI:61717"/>
        <label>2</label>
    </ligand>
</feature>
<dbReference type="GO" id="GO:0004130">
    <property type="term" value="F:cytochrome-c peroxidase activity"/>
    <property type="evidence" value="ECO:0007669"/>
    <property type="project" value="TreeGrafter"/>
</dbReference>
<feature type="binding site" description="covalent" evidence="13">
    <location>
        <position position="85"/>
    </location>
    <ligand>
        <name>heme c</name>
        <dbReference type="ChEBI" id="CHEBI:61717"/>
        <label>1</label>
    </ligand>
</feature>
<dbReference type="Pfam" id="PF03150">
    <property type="entry name" value="CCP_MauG"/>
    <property type="match status" value="1"/>
</dbReference>
<dbReference type="GO" id="GO:0046872">
    <property type="term" value="F:metal ion binding"/>
    <property type="evidence" value="ECO:0007669"/>
    <property type="project" value="UniProtKB-KW"/>
</dbReference>
<feature type="binding site" description="covalent" evidence="13">
    <location>
        <position position="82"/>
    </location>
    <ligand>
        <name>heme c</name>
        <dbReference type="ChEBI" id="CHEBI:61717"/>
        <label>1</label>
    </ligand>
</feature>
<dbReference type="GO" id="GO:0042597">
    <property type="term" value="C:periplasmic space"/>
    <property type="evidence" value="ECO:0007669"/>
    <property type="project" value="UniProtKB-SubCell"/>
</dbReference>
<dbReference type="PANTHER" id="PTHR30600">
    <property type="entry name" value="CYTOCHROME C PEROXIDASE-RELATED"/>
    <property type="match status" value="1"/>
</dbReference>
<feature type="binding site" description="covalent" evidence="13">
    <location>
        <position position="230"/>
    </location>
    <ligand>
        <name>heme c</name>
        <dbReference type="ChEBI" id="CHEBI:61717"/>
        <label>2</label>
    </ligand>
</feature>
<evidence type="ECO:0000256" key="11">
    <source>
        <dbReference type="ARBA" id="ARBA00058991"/>
    </source>
</evidence>
<sequence>MLKRWRLFAVGLAAIGLLTAGLQAVRARLAADHALSELKAQYVRPRGSPPAPEDNQSTPERVALGRQLFFDPRLSGSGAMSCATCHAPNRDWQDGMATAIGRDGRILARRTPTLLNAAWGLPFFWDGRADTLEQQAVMPIEAPGEMNLPHAQAIARIAAIQGYRQAFAESYGDEGVTINTIGKAIAAFERTLVSGQAPFDRWIAGDERAISQQAQRGFILFNTRAGCSTCHSGWRFTDDGFHDIGVGRDDEGRAGVMPGIEQLRFAFKTPTLRNITQRAPYMHDGSLQTVEDVIDFYATRPVDRPSLSPDLARIELSAEDRADLVAFLGTLTSEDAAHHPPTLPQ</sequence>
<reference evidence="17" key="1">
    <citation type="submission" date="2019-12" db="EMBL/GenBank/DDBJ databases">
        <title>Complete genome of Terracaulis silvestris 0127_4.</title>
        <authorList>
            <person name="Vieira S."/>
            <person name="Riedel T."/>
            <person name="Sproer C."/>
            <person name="Pascual J."/>
            <person name="Boedeker C."/>
            <person name="Overmann J."/>
        </authorList>
    </citation>
    <scope>NUCLEOTIDE SEQUENCE [LARGE SCALE GENOMIC DNA]</scope>
    <source>
        <strain evidence="17">0127_4</strain>
    </source>
</reference>
<comment type="function">
    <text evidence="11">Involved in methylamine metabolism. Essential for the maturation of the beta subunit of MADH, presumably via a step in the biosynthesis of tryptophan tryptophylquinone (TTQ), the cofactor of MADH.</text>
</comment>
<feature type="domain" description="Cytochrome c" evidence="15">
    <location>
        <begin position="60"/>
        <end position="168"/>
    </location>
</feature>
<feature type="domain" description="Cytochrome c" evidence="15">
    <location>
        <begin position="212"/>
        <end position="332"/>
    </location>
</feature>
<evidence type="ECO:0000256" key="6">
    <source>
        <dbReference type="ARBA" id="ARBA00022729"/>
    </source>
</evidence>
<dbReference type="RefSeq" id="WP_228445792.1">
    <property type="nucleotide sequence ID" value="NZ_CP047045.1"/>
</dbReference>
<dbReference type="PIRSF" id="PIRSF000294">
    <property type="entry name" value="Cytochrome-c_peroxidase"/>
    <property type="match status" value="1"/>
</dbReference>
<evidence type="ECO:0000256" key="8">
    <source>
        <dbReference type="ARBA" id="ARBA00022982"/>
    </source>
</evidence>
<dbReference type="GO" id="GO:0009055">
    <property type="term" value="F:electron transfer activity"/>
    <property type="evidence" value="ECO:0007669"/>
    <property type="project" value="InterPro"/>
</dbReference>
<keyword evidence="16" id="KW-0575">Peroxidase</keyword>
<dbReference type="GO" id="GO:0020037">
    <property type="term" value="F:heme binding"/>
    <property type="evidence" value="ECO:0007669"/>
    <property type="project" value="InterPro"/>
</dbReference>
<dbReference type="AlphaFoldDB" id="A0A6I6MJS7"/>
<dbReference type="InterPro" id="IPR004852">
    <property type="entry name" value="Di-haem_cyt_c_peroxidsae"/>
</dbReference>
<evidence type="ECO:0000256" key="7">
    <source>
        <dbReference type="ARBA" id="ARBA00022764"/>
    </source>
</evidence>
<evidence type="ECO:0000259" key="15">
    <source>
        <dbReference type="PROSITE" id="PS51007"/>
    </source>
</evidence>
<accession>A0A6I6MJS7</accession>
<evidence type="ECO:0000256" key="3">
    <source>
        <dbReference type="ARBA" id="ARBA00022448"/>
    </source>
</evidence>
<evidence type="ECO:0000256" key="5">
    <source>
        <dbReference type="ARBA" id="ARBA00022723"/>
    </source>
</evidence>
<proteinExistence type="predicted"/>
<dbReference type="PROSITE" id="PS51007">
    <property type="entry name" value="CYTC"/>
    <property type="match status" value="2"/>
</dbReference>
<keyword evidence="10 14" id="KW-0408">Iron</keyword>
<feature type="binding site" description="axial binding residue" evidence="14">
    <location>
        <position position="86"/>
    </location>
    <ligand>
        <name>heme c</name>
        <dbReference type="ChEBI" id="CHEBI:61717"/>
        <label>1</label>
    </ligand>
    <ligandPart>
        <name>Fe</name>
        <dbReference type="ChEBI" id="CHEBI:18248"/>
    </ligandPart>
</feature>
<dbReference type="PANTHER" id="PTHR30600:SF10">
    <property type="entry name" value="BLL6722 PROTEIN"/>
    <property type="match status" value="1"/>
</dbReference>